<sequence length="157" mass="17270">MIVVYHDVGGTHSTATAANIHIGKLPIDSIPTKEQLVNLPTFDKLTKSQIGTLLYIGEDEFGTKVYTIGRKYKPKLVIPAIESMYAIAHGNTNDLLVIDTHPTVNIWMKIGGFSSRALNLVSFGRPIVTYGTLKAYEDISNIVRKVKQQVSNKTVGK</sequence>
<dbReference type="AlphaFoldDB" id="A0A949TN42"/>
<comment type="caution">
    <text evidence="1">The sequence shown here is derived from an EMBL/GenBank/DDBJ whole genome shotgun (WGS) entry which is preliminary data.</text>
</comment>
<keyword evidence="2" id="KW-1185">Reference proteome</keyword>
<dbReference type="InterPro" id="IPR021525">
    <property type="entry name" value="DUF3189"/>
</dbReference>
<gene>
    <name evidence="1" type="ORF">I6U48_05260</name>
</gene>
<name>A0A949TN42_9CLOT</name>
<dbReference type="Proteomes" id="UP000694308">
    <property type="component" value="Unassembled WGS sequence"/>
</dbReference>
<evidence type="ECO:0000313" key="2">
    <source>
        <dbReference type="Proteomes" id="UP000694308"/>
    </source>
</evidence>
<dbReference type="RefSeq" id="WP_218319359.1">
    <property type="nucleotide sequence ID" value="NZ_JAEEGC010000022.1"/>
</dbReference>
<dbReference type="Pfam" id="PF11385">
    <property type="entry name" value="DUF3189"/>
    <property type="match status" value="1"/>
</dbReference>
<proteinExistence type="predicted"/>
<reference evidence="1" key="1">
    <citation type="submission" date="2020-12" db="EMBL/GenBank/DDBJ databases">
        <title>Clostridium thailandense sp. nov., a novel acetogenic bacterium isolated from peat land soil in Thailand.</title>
        <authorList>
            <person name="Chaikitkaew S."/>
            <person name="Birkeland N.K."/>
        </authorList>
    </citation>
    <scope>NUCLEOTIDE SEQUENCE</scope>
    <source>
        <strain evidence="1">PL3</strain>
    </source>
</reference>
<protein>
    <submittedName>
        <fullName evidence="1">DUF3189 family protein</fullName>
    </submittedName>
</protein>
<evidence type="ECO:0000313" key="1">
    <source>
        <dbReference type="EMBL" id="MBV7272322.1"/>
    </source>
</evidence>
<dbReference type="EMBL" id="JAEEGC010000022">
    <property type="protein sequence ID" value="MBV7272322.1"/>
    <property type="molecule type" value="Genomic_DNA"/>
</dbReference>
<organism evidence="1 2">
    <name type="scientific">Clostridium thailandense</name>
    <dbReference type="NCBI Taxonomy" id="2794346"/>
    <lineage>
        <taxon>Bacteria</taxon>
        <taxon>Bacillati</taxon>
        <taxon>Bacillota</taxon>
        <taxon>Clostridia</taxon>
        <taxon>Eubacteriales</taxon>
        <taxon>Clostridiaceae</taxon>
        <taxon>Clostridium</taxon>
    </lineage>
</organism>
<accession>A0A949TN42</accession>